<gene>
    <name evidence="2" type="ORF">KTS37_03780</name>
</gene>
<sequence length="249" mass="23801">MTDDTSRPISIRGHVRTAGPSLALVALVLLAGTVPALAAGQSDPAISVATDDIAAGETTAVPVVLTTAPNGLAGYQLELALDDPAVARFENASYPDSFGLTTDPVVSSDGGAITLEAADLDGQVEPGASDVTLATVELAGVDGGETRLTVASSQVDADGGGAVEPATTATTLTVTGDAGTEAAAANEASSPADASTSESGSAAGDGDGGSANAAGAQSTTAAEGPLPMALVLAALAAAAAFAASTARRP</sequence>
<evidence type="ECO:0000313" key="2">
    <source>
        <dbReference type="EMBL" id="MBV0900901.1"/>
    </source>
</evidence>
<organism evidence="2 3">
    <name type="scientific">Haloarcula salina</name>
    <dbReference type="NCBI Taxonomy" id="1429914"/>
    <lineage>
        <taxon>Archaea</taxon>
        <taxon>Methanobacteriati</taxon>
        <taxon>Methanobacteriota</taxon>
        <taxon>Stenosarchaea group</taxon>
        <taxon>Halobacteria</taxon>
        <taxon>Halobacteriales</taxon>
        <taxon>Haloarculaceae</taxon>
        <taxon>Haloarcula</taxon>
    </lineage>
</organism>
<proteinExistence type="predicted"/>
<dbReference type="RefSeq" id="WP_162411826.1">
    <property type="nucleotide sequence ID" value="NZ_JAHQXE010000001.1"/>
</dbReference>
<dbReference type="GO" id="GO:0030246">
    <property type="term" value="F:carbohydrate binding"/>
    <property type="evidence" value="ECO:0007669"/>
    <property type="project" value="InterPro"/>
</dbReference>
<dbReference type="AlphaFoldDB" id="A0AA41FZZ5"/>
<reference evidence="2" key="1">
    <citation type="submission" date="2021-06" db="EMBL/GenBank/DDBJ databases">
        <title>New haloarchaea isolates fom saline soil.</title>
        <authorList>
            <person name="Duran-Viseras A."/>
            <person name="Sanchez-Porro C.S."/>
            <person name="Ventosa A."/>
        </authorList>
    </citation>
    <scope>NUCLEOTIDE SEQUENCE</scope>
    <source>
        <strain evidence="2">JCM 18369</strain>
    </source>
</reference>
<name>A0AA41FZZ5_9EURY</name>
<evidence type="ECO:0000256" key="1">
    <source>
        <dbReference type="SAM" id="MobiDB-lite"/>
    </source>
</evidence>
<dbReference type="EMBL" id="JAHQXE010000001">
    <property type="protein sequence ID" value="MBV0900901.1"/>
    <property type="molecule type" value="Genomic_DNA"/>
</dbReference>
<dbReference type="Gene3D" id="2.60.40.680">
    <property type="match status" value="1"/>
</dbReference>
<feature type="region of interest" description="Disordered" evidence="1">
    <location>
        <begin position="181"/>
        <end position="219"/>
    </location>
</feature>
<evidence type="ECO:0000313" key="3">
    <source>
        <dbReference type="Proteomes" id="UP001166304"/>
    </source>
</evidence>
<comment type="caution">
    <text evidence="2">The sequence shown here is derived from an EMBL/GenBank/DDBJ whole genome shotgun (WGS) entry which is preliminary data.</text>
</comment>
<keyword evidence="3" id="KW-1185">Reference proteome</keyword>
<feature type="compositionally biased region" description="Low complexity" evidence="1">
    <location>
        <begin position="181"/>
        <end position="202"/>
    </location>
</feature>
<dbReference type="SUPFAM" id="SSF49384">
    <property type="entry name" value="Carbohydrate-binding domain"/>
    <property type="match status" value="1"/>
</dbReference>
<accession>A0AA41FZZ5</accession>
<dbReference type="Proteomes" id="UP001166304">
    <property type="component" value="Unassembled WGS sequence"/>
</dbReference>
<protein>
    <submittedName>
        <fullName evidence="2">Cell surface protein</fullName>
    </submittedName>
</protein>
<feature type="compositionally biased region" description="Low complexity" evidence="1">
    <location>
        <begin position="210"/>
        <end position="219"/>
    </location>
</feature>
<dbReference type="InterPro" id="IPR008965">
    <property type="entry name" value="CBM2/CBM3_carb-bd_dom_sf"/>
</dbReference>